<dbReference type="InterPro" id="IPR002549">
    <property type="entry name" value="AI-2E-like"/>
</dbReference>
<keyword evidence="8" id="KW-1185">Reference proteome</keyword>
<protein>
    <submittedName>
        <fullName evidence="7">Sporulation integral membrane protein YtvI</fullName>
    </submittedName>
</protein>
<comment type="similarity">
    <text evidence="2">Belongs to the autoinducer-2 exporter (AI-2E) (TC 2.A.86) family.</text>
</comment>
<comment type="subcellular location">
    <subcellularLocation>
        <location evidence="1">Membrane</location>
        <topology evidence="1">Multi-pass membrane protein</topology>
    </subcellularLocation>
</comment>
<feature type="transmembrane region" description="Helical" evidence="6">
    <location>
        <begin position="208"/>
        <end position="234"/>
    </location>
</feature>
<gene>
    <name evidence="7" type="primary">ytvI</name>
    <name evidence="7" type="ORF">D4N35_012075</name>
</gene>
<evidence type="ECO:0000256" key="1">
    <source>
        <dbReference type="ARBA" id="ARBA00004141"/>
    </source>
</evidence>
<comment type="caution">
    <text evidence="7">The sequence shown here is derived from an EMBL/GenBank/DDBJ whole genome shotgun (WGS) entry which is preliminary data.</text>
</comment>
<dbReference type="Pfam" id="PF01594">
    <property type="entry name" value="AI-2E_transport"/>
    <property type="match status" value="1"/>
</dbReference>
<dbReference type="InterPro" id="IPR014227">
    <property type="entry name" value="YtvI-like"/>
</dbReference>
<evidence type="ECO:0000313" key="7">
    <source>
        <dbReference type="EMBL" id="RWR08221.1"/>
    </source>
</evidence>
<dbReference type="NCBIfam" id="TIGR02872">
    <property type="entry name" value="spore_ytvI"/>
    <property type="match status" value="1"/>
</dbReference>
<feature type="transmembrane region" description="Helical" evidence="6">
    <location>
        <begin position="61"/>
        <end position="80"/>
    </location>
</feature>
<feature type="transmembrane region" description="Helical" evidence="6">
    <location>
        <begin position="274"/>
        <end position="292"/>
    </location>
</feature>
<keyword evidence="3 6" id="KW-0812">Transmembrane</keyword>
<proteinExistence type="inferred from homology"/>
<reference evidence="7" key="1">
    <citation type="submission" date="2018-12" db="EMBL/GenBank/DDBJ databases">
        <authorList>
            <person name="Sun L."/>
            <person name="Chen Z."/>
        </authorList>
    </citation>
    <scope>NUCLEOTIDE SEQUENCE [LARGE SCALE GENOMIC DNA]</scope>
    <source>
        <strain evidence="7">DSM 16012</strain>
    </source>
</reference>
<organism evidence="7 8">
    <name type="scientific">Siminovitchia fortis</name>
    <dbReference type="NCBI Taxonomy" id="254758"/>
    <lineage>
        <taxon>Bacteria</taxon>
        <taxon>Bacillati</taxon>
        <taxon>Bacillota</taxon>
        <taxon>Bacilli</taxon>
        <taxon>Bacillales</taxon>
        <taxon>Bacillaceae</taxon>
        <taxon>Siminovitchia</taxon>
    </lineage>
</organism>
<sequence length="351" mass="39171">MFGIKRKHVTIGIFIVLVALAFYFIMPVSVPLIAALVTALILEPLVKLLQYKISLKRHFVVMIVFTVFTVIMGICIFFVTTKVVGQAVKLVEDFPQYVNNVSEMWRNYEEHFKNTAQGLPEEVVHSITEEVNGFLNTIIISIRQNLNIENISAALSYIPNFLVSFLVYLIALFLFMLDLPKIQSGIYRHLTDETSEKVKFMTGRISHVVVGFFKAQFLVSLIIFAVCLIGLLLISPKVAIIMSLVIWVIDLIPIIGSIIVLGPWSLYHLLSGNLVLGTKLAILAIVLLVIRRTVEPKVMGTHMGLSPLATLIAMYLGLKLLGILGIIIGPLLLIIFKTAREAGIIKLNFKI</sequence>
<name>A0A443IQF4_9BACI</name>
<evidence type="ECO:0000256" key="4">
    <source>
        <dbReference type="ARBA" id="ARBA00022989"/>
    </source>
</evidence>
<dbReference type="GeneID" id="56391518"/>
<accession>A0A443IQF4</accession>
<dbReference type="Proteomes" id="UP000273811">
    <property type="component" value="Unassembled WGS sequence"/>
</dbReference>
<evidence type="ECO:0000313" key="8">
    <source>
        <dbReference type="Proteomes" id="UP000273811"/>
    </source>
</evidence>
<evidence type="ECO:0000256" key="2">
    <source>
        <dbReference type="ARBA" id="ARBA00009773"/>
    </source>
</evidence>
<evidence type="ECO:0000256" key="3">
    <source>
        <dbReference type="ARBA" id="ARBA00022692"/>
    </source>
</evidence>
<dbReference type="RefSeq" id="WP_120073937.1">
    <property type="nucleotide sequence ID" value="NZ_CP126113.1"/>
</dbReference>
<dbReference type="EMBL" id="QYTU02000026">
    <property type="protein sequence ID" value="RWR08221.1"/>
    <property type="molecule type" value="Genomic_DNA"/>
</dbReference>
<dbReference type="AlphaFoldDB" id="A0A443IQF4"/>
<evidence type="ECO:0000256" key="6">
    <source>
        <dbReference type="SAM" id="Phobius"/>
    </source>
</evidence>
<keyword evidence="4 6" id="KW-1133">Transmembrane helix</keyword>
<dbReference type="PANTHER" id="PTHR21716">
    <property type="entry name" value="TRANSMEMBRANE PROTEIN"/>
    <property type="match status" value="1"/>
</dbReference>
<feature type="transmembrane region" description="Helical" evidence="6">
    <location>
        <begin position="240"/>
        <end position="262"/>
    </location>
</feature>
<dbReference type="GO" id="GO:0016020">
    <property type="term" value="C:membrane"/>
    <property type="evidence" value="ECO:0007669"/>
    <property type="project" value="UniProtKB-SubCell"/>
</dbReference>
<dbReference type="PANTHER" id="PTHR21716:SF68">
    <property type="entry name" value="TRANSPORT PROTEIN YTVI-RELATED"/>
    <property type="match status" value="1"/>
</dbReference>
<feature type="transmembrane region" description="Helical" evidence="6">
    <location>
        <begin position="312"/>
        <end position="336"/>
    </location>
</feature>
<feature type="transmembrane region" description="Helical" evidence="6">
    <location>
        <begin position="9"/>
        <end position="26"/>
    </location>
</feature>
<feature type="transmembrane region" description="Helical" evidence="6">
    <location>
        <begin position="157"/>
        <end position="179"/>
    </location>
</feature>
<dbReference type="OrthoDB" id="9774361at2"/>
<dbReference type="GO" id="GO:0055085">
    <property type="term" value="P:transmembrane transport"/>
    <property type="evidence" value="ECO:0007669"/>
    <property type="project" value="TreeGrafter"/>
</dbReference>
<keyword evidence="5 6" id="KW-0472">Membrane</keyword>
<evidence type="ECO:0000256" key="5">
    <source>
        <dbReference type="ARBA" id="ARBA00023136"/>
    </source>
</evidence>